<accession>A0AAV1LJ32</accession>
<dbReference type="AlphaFoldDB" id="A0AAV1LJ32"/>
<dbReference type="Pfam" id="PF13561">
    <property type="entry name" value="adh_short_C2"/>
    <property type="match status" value="1"/>
</dbReference>
<keyword evidence="2" id="KW-1185">Reference proteome</keyword>
<dbReference type="Proteomes" id="UP001314205">
    <property type="component" value="Unassembled WGS sequence"/>
</dbReference>
<dbReference type="EMBL" id="CAVLGL010000091">
    <property type="protein sequence ID" value="CAK1594865.1"/>
    <property type="molecule type" value="Genomic_DNA"/>
</dbReference>
<sequence>MDFTGKVVIVTGASSGIGAATAKIFAAHGALVTIVGRNEVRLTEVANICQASKGNRPLCVQVDLVQEGSCETVVNRTVQHFRKIDVLVNCAGKALVTSLFENSMDSFDELVALNLRVPYKLTQLCVPYLTLTKGNVVNVFGNPCKVRPGFLLVSMIREALECFTKSGGWELGCEGVRMNAVQPGLTRTNFLSNFNVDADHMETAYREIAQSIPNRTINQPEDVAKMILFVASDSNPNLNGSCIVLDGGSSAC</sequence>
<reference evidence="1 2" key="1">
    <citation type="submission" date="2023-11" db="EMBL/GenBank/DDBJ databases">
        <authorList>
            <person name="Hedman E."/>
            <person name="Englund M."/>
            <person name="Stromberg M."/>
            <person name="Nyberg Akerstrom W."/>
            <person name="Nylinder S."/>
            <person name="Jareborg N."/>
            <person name="Kallberg Y."/>
            <person name="Kronander E."/>
        </authorList>
    </citation>
    <scope>NUCLEOTIDE SEQUENCE [LARGE SCALE GENOMIC DNA]</scope>
</reference>
<comment type="caution">
    <text evidence="1">The sequence shown here is derived from an EMBL/GenBank/DDBJ whole genome shotgun (WGS) entry which is preliminary data.</text>
</comment>
<name>A0AAV1LJ32_9NEOP</name>
<dbReference type="Gene3D" id="3.40.50.720">
    <property type="entry name" value="NAD(P)-binding Rossmann-like Domain"/>
    <property type="match status" value="1"/>
</dbReference>
<dbReference type="InterPro" id="IPR036291">
    <property type="entry name" value="NAD(P)-bd_dom_sf"/>
</dbReference>
<protein>
    <submittedName>
        <fullName evidence="1">Uncharacterized protein</fullName>
    </submittedName>
</protein>
<proteinExistence type="predicted"/>
<dbReference type="InterPro" id="IPR002347">
    <property type="entry name" value="SDR_fam"/>
</dbReference>
<dbReference type="SUPFAM" id="SSF51735">
    <property type="entry name" value="NAD(P)-binding Rossmann-fold domains"/>
    <property type="match status" value="1"/>
</dbReference>
<organism evidence="1 2">
    <name type="scientific">Parnassius mnemosyne</name>
    <name type="common">clouded apollo</name>
    <dbReference type="NCBI Taxonomy" id="213953"/>
    <lineage>
        <taxon>Eukaryota</taxon>
        <taxon>Metazoa</taxon>
        <taxon>Ecdysozoa</taxon>
        <taxon>Arthropoda</taxon>
        <taxon>Hexapoda</taxon>
        <taxon>Insecta</taxon>
        <taxon>Pterygota</taxon>
        <taxon>Neoptera</taxon>
        <taxon>Endopterygota</taxon>
        <taxon>Lepidoptera</taxon>
        <taxon>Glossata</taxon>
        <taxon>Ditrysia</taxon>
        <taxon>Papilionoidea</taxon>
        <taxon>Papilionidae</taxon>
        <taxon>Parnassiinae</taxon>
        <taxon>Parnassini</taxon>
        <taxon>Parnassius</taxon>
        <taxon>Driopa</taxon>
    </lineage>
</organism>
<dbReference type="PANTHER" id="PTHR43975">
    <property type="entry name" value="ZGC:101858"/>
    <property type="match status" value="1"/>
</dbReference>
<evidence type="ECO:0000313" key="2">
    <source>
        <dbReference type="Proteomes" id="UP001314205"/>
    </source>
</evidence>
<evidence type="ECO:0000313" key="1">
    <source>
        <dbReference type="EMBL" id="CAK1594865.1"/>
    </source>
</evidence>
<dbReference type="PRINTS" id="PR00081">
    <property type="entry name" value="GDHRDH"/>
</dbReference>
<gene>
    <name evidence="1" type="ORF">PARMNEM_LOCUS14436</name>
</gene>
<dbReference type="PANTHER" id="PTHR43975:SF2">
    <property type="entry name" value="EG:BACR7A4.14 PROTEIN-RELATED"/>
    <property type="match status" value="1"/>
</dbReference>